<dbReference type="SUPFAM" id="SSF53850">
    <property type="entry name" value="Periplasmic binding protein-like II"/>
    <property type="match status" value="1"/>
</dbReference>
<sequence length="454" mass="49780">MRRNGWNGLNSLGAVAIAAAVLSGCSGGQTGSEAAGSEGGKATIDSGNTGQTAQTTGGSKEVAFFTQLGDTTANFDYRIGDALRKKFPDYTITFVEKPSGKDVAESIAAGVNFDIFYSSIGNFEDVVLPYDLAYDMSELVQKHAIDLSAIEPTILDAVRQASGGKLYGLPVYNNNFVLYYNKTIFDKFGVPYPNDGMTWKQTLQLSAKLTREESGVSYFGFGQSTVHTVRLNPLSIPNVDPVTNKPTVNTDPRWKTFYQTFFLPFAQDTLYQAYTAKTNKTPDLNSFVTEKNTAMFPYLSSLIYVWIDQLKTLDWDMAALPSFPDAPDTGSVSYPTYFGVVKTSKNKDAAAEVLKYMISEAFQTELAQKAIMPVLQDRSVQARIGELSPFKDKHLQAIFAKKLAPVAPKTMYDGEVATIYRNHGVLMHTGKVDLNTGLRQAEEAAQKAIDAKRK</sequence>
<comment type="similarity">
    <text evidence="2">Belongs to the bacterial solute-binding protein 1 family.</text>
</comment>
<dbReference type="PANTHER" id="PTHR43649">
    <property type="entry name" value="ARABINOSE-BINDING PROTEIN-RELATED"/>
    <property type="match status" value="1"/>
</dbReference>
<dbReference type="PANTHER" id="PTHR43649:SF31">
    <property type="entry name" value="SN-GLYCEROL-3-PHOSPHATE-BINDING PERIPLASMIC PROTEIN UGPB"/>
    <property type="match status" value="1"/>
</dbReference>
<keyword evidence="3" id="KW-0813">Transport</keyword>
<gene>
    <name evidence="6" type="ORF">IDH45_17825</name>
</gene>
<evidence type="ECO:0000313" key="6">
    <source>
        <dbReference type="EMBL" id="MBD2863850.1"/>
    </source>
</evidence>
<dbReference type="Gene3D" id="3.40.190.10">
    <property type="entry name" value="Periplasmic binding protein-like II"/>
    <property type="match status" value="1"/>
</dbReference>
<comment type="caution">
    <text evidence="6">The sequence shown here is derived from an EMBL/GenBank/DDBJ whole genome shotgun (WGS) entry which is preliminary data.</text>
</comment>
<organism evidence="6 7">
    <name type="scientific">Paenibacillus oceani</name>
    <dbReference type="NCBI Taxonomy" id="2772510"/>
    <lineage>
        <taxon>Bacteria</taxon>
        <taxon>Bacillati</taxon>
        <taxon>Bacillota</taxon>
        <taxon>Bacilli</taxon>
        <taxon>Bacillales</taxon>
        <taxon>Paenibacillaceae</taxon>
        <taxon>Paenibacillus</taxon>
    </lineage>
</organism>
<keyword evidence="4" id="KW-0732">Signal</keyword>
<keyword evidence="7" id="KW-1185">Reference proteome</keyword>
<dbReference type="InterPro" id="IPR006059">
    <property type="entry name" value="SBP"/>
</dbReference>
<protein>
    <submittedName>
        <fullName evidence="6">Extracellular solute-binding protein</fullName>
    </submittedName>
</protein>
<accession>A0A927CA04</accession>
<evidence type="ECO:0000313" key="7">
    <source>
        <dbReference type="Proteomes" id="UP000639396"/>
    </source>
</evidence>
<feature type="region of interest" description="Disordered" evidence="5">
    <location>
        <begin position="32"/>
        <end position="56"/>
    </location>
</feature>
<evidence type="ECO:0000256" key="5">
    <source>
        <dbReference type="SAM" id="MobiDB-lite"/>
    </source>
</evidence>
<dbReference type="AlphaFoldDB" id="A0A927CA04"/>
<evidence type="ECO:0000256" key="2">
    <source>
        <dbReference type="ARBA" id="ARBA00008520"/>
    </source>
</evidence>
<name>A0A927CA04_9BACL</name>
<dbReference type="Proteomes" id="UP000639396">
    <property type="component" value="Unassembled WGS sequence"/>
</dbReference>
<dbReference type="InterPro" id="IPR050490">
    <property type="entry name" value="Bact_solute-bd_prot1"/>
</dbReference>
<proteinExistence type="inferred from homology"/>
<comment type="subcellular location">
    <subcellularLocation>
        <location evidence="1">Cell envelope</location>
    </subcellularLocation>
</comment>
<dbReference type="GO" id="GO:0030313">
    <property type="term" value="C:cell envelope"/>
    <property type="evidence" value="ECO:0007669"/>
    <property type="project" value="UniProtKB-SubCell"/>
</dbReference>
<dbReference type="EMBL" id="JACXJA010000023">
    <property type="protein sequence ID" value="MBD2863850.1"/>
    <property type="molecule type" value="Genomic_DNA"/>
</dbReference>
<evidence type="ECO:0000256" key="3">
    <source>
        <dbReference type="ARBA" id="ARBA00022448"/>
    </source>
</evidence>
<dbReference type="Pfam" id="PF01547">
    <property type="entry name" value="SBP_bac_1"/>
    <property type="match status" value="1"/>
</dbReference>
<dbReference type="PROSITE" id="PS51257">
    <property type="entry name" value="PROKAR_LIPOPROTEIN"/>
    <property type="match status" value="1"/>
</dbReference>
<dbReference type="RefSeq" id="WP_190929483.1">
    <property type="nucleotide sequence ID" value="NZ_JACXJA010000023.1"/>
</dbReference>
<reference evidence="6" key="1">
    <citation type="submission" date="2020-09" db="EMBL/GenBank/DDBJ databases">
        <title>A novel bacterium of genus Paenibacillus, isolated from South China Sea.</title>
        <authorList>
            <person name="Huang H."/>
            <person name="Mo K."/>
            <person name="Hu Y."/>
        </authorList>
    </citation>
    <scope>NUCLEOTIDE SEQUENCE</scope>
    <source>
        <strain evidence="6">IB182363</strain>
    </source>
</reference>
<evidence type="ECO:0000256" key="1">
    <source>
        <dbReference type="ARBA" id="ARBA00004196"/>
    </source>
</evidence>
<evidence type="ECO:0000256" key="4">
    <source>
        <dbReference type="ARBA" id="ARBA00022729"/>
    </source>
</evidence>